<gene>
    <name evidence="1" type="ORF">CCAP1982_LOCUS4725</name>
</gene>
<accession>A0A811UAW3</accession>
<comment type="caution">
    <text evidence="1">The sequence shown here is derived from an EMBL/GenBank/DDBJ whole genome shotgun (WGS) entry which is preliminary data.</text>
</comment>
<keyword evidence="2" id="KW-1185">Reference proteome</keyword>
<protein>
    <submittedName>
        <fullName evidence="1">(Mediterranean fruit fly) hypothetical protein</fullName>
    </submittedName>
</protein>
<evidence type="ECO:0000313" key="1">
    <source>
        <dbReference type="EMBL" id="CAD6996019.1"/>
    </source>
</evidence>
<organism evidence="1 2">
    <name type="scientific">Ceratitis capitata</name>
    <name type="common">Mediterranean fruit fly</name>
    <name type="synonym">Tephritis capitata</name>
    <dbReference type="NCBI Taxonomy" id="7213"/>
    <lineage>
        <taxon>Eukaryota</taxon>
        <taxon>Metazoa</taxon>
        <taxon>Ecdysozoa</taxon>
        <taxon>Arthropoda</taxon>
        <taxon>Hexapoda</taxon>
        <taxon>Insecta</taxon>
        <taxon>Pterygota</taxon>
        <taxon>Neoptera</taxon>
        <taxon>Endopterygota</taxon>
        <taxon>Diptera</taxon>
        <taxon>Brachycera</taxon>
        <taxon>Muscomorpha</taxon>
        <taxon>Tephritoidea</taxon>
        <taxon>Tephritidae</taxon>
        <taxon>Ceratitis</taxon>
        <taxon>Ceratitis</taxon>
    </lineage>
</organism>
<reference evidence="1" key="1">
    <citation type="submission" date="2020-11" db="EMBL/GenBank/DDBJ databases">
        <authorList>
            <person name="Whitehead M."/>
        </authorList>
    </citation>
    <scope>NUCLEOTIDE SEQUENCE</scope>
    <source>
        <strain evidence="1">EGII</strain>
    </source>
</reference>
<dbReference type="EMBL" id="CAJHJT010000001">
    <property type="protein sequence ID" value="CAD6996019.1"/>
    <property type="molecule type" value="Genomic_DNA"/>
</dbReference>
<name>A0A811UAW3_CERCA</name>
<dbReference type="AlphaFoldDB" id="A0A811UAW3"/>
<dbReference type="Proteomes" id="UP000606786">
    <property type="component" value="Unassembled WGS sequence"/>
</dbReference>
<proteinExistence type="predicted"/>
<evidence type="ECO:0000313" key="2">
    <source>
        <dbReference type="Proteomes" id="UP000606786"/>
    </source>
</evidence>
<sequence length="163" mass="18893">MRYEDMYNNPIKGTNSEHRDVVLDILSDARVVGPLIQTGLFHADVNRRNYMYVFGHNSATGPHANPKKNSEYFFPKSISYKSLAFDLSKSQRSYSCAFIDIYAYPSIQAWTRMFVEIYFNVFTKAVEHNTRACSFQLPLANINSHDIHISPYIYILNLTITEY</sequence>